<dbReference type="Proteomes" id="UP001305414">
    <property type="component" value="Unassembled WGS sequence"/>
</dbReference>
<organism evidence="2 3">
    <name type="scientific">Xylaria bambusicola</name>
    <dbReference type="NCBI Taxonomy" id="326684"/>
    <lineage>
        <taxon>Eukaryota</taxon>
        <taxon>Fungi</taxon>
        <taxon>Dikarya</taxon>
        <taxon>Ascomycota</taxon>
        <taxon>Pezizomycotina</taxon>
        <taxon>Sordariomycetes</taxon>
        <taxon>Xylariomycetidae</taxon>
        <taxon>Xylariales</taxon>
        <taxon>Xylariaceae</taxon>
        <taxon>Xylaria</taxon>
    </lineage>
</organism>
<sequence>MAESLSWLKLGPRTRTPSNPFTADSQTCGARRPGSSRMSACTPPESGHELVPADDGVDDLLIRDQDQVWYNPVYSMVPDNAVHG</sequence>
<feature type="compositionally biased region" description="Polar residues" evidence="1">
    <location>
        <begin position="15"/>
        <end position="28"/>
    </location>
</feature>
<dbReference type="AlphaFoldDB" id="A0AAN7U737"/>
<keyword evidence="3" id="KW-1185">Reference proteome</keyword>
<protein>
    <submittedName>
        <fullName evidence="2">Uncharacterized protein</fullName>
    </submittedName>
</protein>
<feature type="region of interest" description="Disordered" evidence="1">
    <location>
        <begin position="1"/>
        <end position="52"/>
    </location>
</feature>
<gene>
    <name evidence="2" type="ORF">RRF57_002970</name>
</gene>
<proteinExistence type="predicted"/>
<dbReference type="EMBL" id="JAWHQM010000005">
    <property type="protein sequence ID" value="KAK5627255.1"/>
    <property type="molecule type" value="Genomic_DNA"/>
</dbReference>
<evidence type="ECO:0000313" key="3">
    <source>
        <dbReference type="Proteomes" id="UP001305414"/>
    </source>
</evidence>
<evidence type="ECO:0000256" key="1">
    <source>
        <dbReference type="SAM" id="MobiDB-lite"/>
    </source>
</evidence>
<accession>A0AAN7U737</accession>
<name>A0AAN7U737_9PEZI</name>
<comment type="caution">
    <text evidence="2">The sequence shown here is derived from an EMBL/GenBank/DDBJ whole genome shotgun (WGS) entry which is preliminary data.</text>
</comment>
<evidence type="ECO:0000313" key="2">
    <source>
        <dbReference type="EMBL" id="KAK5627255.1"/>
    </source>
</evidence>
<reference evidence="2 3" key="1">
    <citation type="submission" date="2023-10" db="EMBL/GenBank/DDBJ databases">
        <title>Draft genome sequence of Xylaria bambusicola isolate GMP-LS, the root and basal stem rot pathogen of sugarcane in Indonesia.</title>
        <authorList>
            <person name="Selvaraj P."/>
            <person name="Muralishankar V."/>
            <person name="Muruganantham S."/>
            <person name="Sp S."/>
            <person name="Haryani S."/>
            <person name="Lau K.J.X."/>
            <person name="Naqvi N.I."/>
        </authorList>
    </citation>
    <scope>NUCLEOTIDE SEQUENCE [LARGE SCALE GENOMIC DNA]</scope>
    <source>
        <strain evidence="2">GMP-LS</strain>
    </source>
</reference>